<gene>
    <name evidence="2" type="ORF">ECRASSUSDP1_LOCUS13592</name>
</gene>
<feature type="compositionally biased region" description="Basic and acidic residues" evidence="1">
    <location>
        <begin position="291"/>
        <end position="300"/>
    </location>
</feature>
<feature type="compositionally biased region" description="Acidic residues" evidence="1">
    <location>
        <begin position="238"/>
        <end position="252"/>
    </location>
</feature>
<dbReference type="AlphaFoldDB" id="A0AAD1XDH9"/>
<evidence type="ECO:0000313" key="2">
    <source>
        <dbReference type="EMBL" id="CAI2372264.1"/>
    </source>
</evidence>
<comment type="caution">
    <text evidence="2">The sequence shown here is derived from an EMBL/GenBank/DDBJ whole genome shotgun (WGS) entry which is preliminary data.</text>
</comment>
<sequence>MDNNPPIGEAAEKIQYDNTTFHILPCLFPRVAAIIWGNQVKLSESSKKIAKNIYKFDQSLKFNYPYIYFKENQETPGRGDSDATIATSNESVSNSSQRDAEDAVDAEHQEKYHEEQESEEENEMEDQKSEDSSSLESSQEENSKSNSTSTTSSFDIIEDNKSESSYDDCYHHPNFLDEEYFQISGSQERSDNSSSIPCSSLSDSDDSYNEEEKEYEAQYYDQYGDSQEDSEEKSLSSDSEEESLSSDSEEESLSSGSEEKSLSSDSEEEGLSSDNEDNSSESSSEDSFSDSEDHYIQKSW</sequence>
<dbReference type="EMBL" id="CAMPGE010013536">
    <property type="protein sequence ID" value="CAI2372264.1"/>
    <property type="molecule type" value="Genomic_DNA"/>
</dbReference>
<organism evidence="2 3">
    <name type="scientific">Euplotes crassus</name>
    <dbReference type="NCBI Taxonomy" id="5936"/>
    <lineage>
        <taxon>Eukaryota</taxon>
        <taxon>Sar</taxon>
        <taxon>Alveolata</taxon>
        <taxon>Ciliophora</taxon>
        <taxon>Intramacronucleata</taxon>
        <taxon>Spirotrichea</taxon>
        <taxon>Hypotrichia</taxon>
        <taxon>Euplotida</taxon>
        <taxon>Euplotidae</taxon>
        <taxon>Moneuplotes</taxon>
    </lineage>
</organism>
<feature type="compositionally biased region" description="Polar residues" evidence="1">
    <location>
        <begin position="84"/>
        <end position="97"/>
    </location>
</feature>
<feature type="compositionally biased region" description="Basic and acidic residues" evidence="1">
    <location>
        <begin position="98"/>
        <end position="115"/>
    </location>
</feature>
<feature type="compositionally biased region" description="Basic and acidic residues" evidence="1">
    <location>
        <begin position="158"/>
        <end position="175"/>
    </location>
</feature>
<protein>
    <submittedName>
        <fullName evidence="2">Uncharacterized protein</fullName>
    </submittedName>
</protein>
<proteinExistence type="predicted"/>
<name>A0AAD1XDH9_EUPCR</name>
<dbReference type="Proteomes" id="UP001295684">
    <property type="component" value="Unassembled WGS sequence"/>
</dbReference>
<feature type="compositionally biased region" description="Acidic residues" evidence="1">
    <location>
        <begin position="265"/>
        <end position="290"/>
    </location>
</feature>
<feature type="compositionally biased region" description="Acidic residues" evidence="1">
    <location>
        <begin position="203"/>
        <end position="214"/>
    </location>
</feature>
<feature type="compositionally biased region" description="Low complexity" evidence="1">
    <location>
        <begin position="144"/>
        <end position="153"/>
    </location>
</feature>
<reference evidence="2" key="1">
    <citation type="submission" date="2023-07" db="EMBL/GenBank/DDBJ databases">
        <authorList>
            <consortium name="AG Swart"/>
            <person name="Singh M."/>
            <person name="Singh A."/>
            <person name="Seah K."/>
            <person name="Emmerich C."/>
        </authorList>
    </citation>
    <scope>NUCLEOTIDE SEQUENCE</scope>
    <source>
        <strain evidence="2">DP1</strain>
    </source>
</reference>
<accession>A0AAD1XDH9</accession>
<feature type="compositionally biased region" description="Low complexity" evidence="1">
    <location>
        <begin position="192"/>
        <end position="202"/>
    </location>
</feature>
<keyword evidence="3" id="KW-1185">Reference proteome</keyword>
<feature type="region of interest" description="Disordered" evidence="1">
    <location>
        <begin position="73"/>
        <end position="300"/>
    </location>
</feature>
<evidence type="ECO:0000256" key="1">
    <source>
        <dbReference type="SAM" id="MobiDB-lite"/>
    </source>
</evidence>
<evidence type="ECO:0000313" key="3">
    <source>
        <dbReference type="Proteomes" id="UP001295684"/>
    </source>
</evidence>